<dbReference type="EMBL" id="CP159837">
    <property type="protein sequence ID" value="XCM39928.1"/>
    <property type="molecule type" value="Genomic_DNA"/>
</dbReference>
<dbReference type="SUPFAM" id="SSF55781">
    <property type="entry name" value="GAF domain-like"/>
    <property type="match status" value="1"/>
</dbReference>
<dbReference type="PROSITE" id="PS50125">
    <property type="entry name" value="GUANYLATE_CYCLASE_2"/>
    <property type="match status" value="1"/>
</dbReference>
<dbReference type="InterPro" id="IPR029787">
    <property type="entry name" value="Nucleotide_cyclase"/>
</dbReference>
<dbReference type="InterPro" id="IPR041664">
    <property type="entry name" value="AAA_16"/>
</dbReference>
<dbReference type="InterPro" id="IPR019734">
    <property type="entry name" value="TPR_rpt"/>
</dbReference>
<sequence length="1853" mass="212244">MLNLPGYQILEQIYDSHKSRVYKGCRDEDSQPVILKLLKQDYPTPKDISRYQQEFEILYNLNIDSVVQAYALKSYQNTLVIVLEDFGGISLSDYLQTQHFTLEQFFPLAIKITETIGEIHGAHVIHKDLNPSNIVWNQATNEIKIIDFGISSRIAEPTNGSKPTATTLEGTIIYMSPEQTGRMNRSVDYRTDFYSLGMTFYEMLTGQLPFQITDLTDHIELVHCHIAKQPVPAHKINPDIPKSVSDIILKLLAKTPEERYQSAWGLREDLARCLREIENSGAIAEFTLGTQDISEQFHLPQKLYGRELEIKTLLNAFDRVVQGEKSLVILSGETGIGKSSLVQEIYQSITQKQGYLLTGKFAANQPERSDSARPPGRSLQGIPQAFAGLIRQLLTESQAQLNHWQTKLREVLADQVQIIMEIIPELKLMLNQPENPLTIDPNYLTDSPEIEGDLTGNLYREQMDRVWLNFIRVFCHQAHPLVIFLDEIHWAESGILKLLEMIMLDPEIEHLLLILAYREYETVETREMPLDGFHQYLETLQQAQIRIDYLRLNPLTYEQIINLMAETLQQHDDSVKSLAGIVFWKTAGIPCLVRQFLKTLYEEKLLKFEYHKSPGKTVQKPRWTWDIEQVKSIELANAISELPVYQLRKLPEATQQVLHLAACLGNSFDLQTLSRLYEKPIRETFEVLWPGIQEGFILPQSELETIEIEAHDTFLLFEEFKFCSHRVQQAASEMIEKEEIQKKINLKIGNFLKSQNLINSKKQLFQIVENLNNAKDLIVDRSDQIELAELNLKAAKSSKAQNDYDLAREYLTNARFFLNPDNCWENHYELAIDLYKMFAEVELATDRFDQAEDHLYLLIEKLKYPIEKSEIAYQIIQHYWQVSKHKQAILLGRKALKWLGIEIPNSEEDICQQITEEVHRINKYLSSRSIENLISQDPPINLAKQMLIKLLTTLSLAAKPISQNLFDLLIVLSVHLSVQYGHLPESAYAYAAYSVILAAVFDDDRSSHEFGELAFSLSKKLHDPICQCLTYNLYANAISIWFKPISFANSINTQGYEIAREARDLGLARDFLMNQCVNYFYQGKFLAHLMADLNHCLELNYSGSSRWTTESILASEMAIANLTGQTSDQFTFATRKYSEDEYLNSENYHQDLAGVSLYKLYKMQILYLYEDYKNALKLAENLEKLINYLRGTIAKFEYIFYYSLILSSLYKKVSDDQKVNFLMRLVNYQKILKKWEQNCPDNFRAKFLLVKAEIARINGNIVEAMNSYDYAIQLVQGHEYIQIRALADELAAKFWLEQKKEAFATLYLEKARACYQIWGAKRKVEDLESKYAAFLPMNPAEKAKVIDQIKPSSTLSSPLVSTLSRTTTYMSSNSEVAILDLATVMKASQAISQEIVLDKLLEKLMKILMENAGAQKGFLILESQGKLLIEAAGTMVTDTLKESSIPDLTIQVLQSIYIEESDPEAAKIPMAIVNYVARTKENVVLRDATQLGKEFSALEESSSITDLYRQFINDPYLQKYQTKSILCAPLMSKGELYGIIYMENNLTPGAFTPDRLEMLNLLSSQAAISIENSRYYTEMAALNKAYERFVPRQFLHFLKKKSIVDVQLGDNVQQEMSVLFSDIRAFTTLSESLTPAENFKFINSYLSSMEPAIVENNGFIDKYIGDAIMALFPGGADDSVEAAISMLRRLWEYNQGRERAGYVPIEIGIGINTGDLMLGTVGGNSRMDSTVISDAVNLASRLEGLTKIYGVSLLISHQTFLRLSNATNYNIRIIERLKVKGKSHEVAVFEVFDGDEPELREQKLMTSSLFEEALMLYYRKAYQEAEKLFQDCLRQCPKDRAIRVYLERCQSNL</sequence>
<gene>
    <name evidence="4" type="ORF">ABWT76_002894</name>
</gene>
<dbReference type="GO" id="GO:0004672">
    <property type="term" value="F:protein kinase activity"/>
    <property type="evidence" value="ECO:0007669"/>
    <property type="project" value="InterPro"/>
</dbReference>
<dbReference type="InterPro" id="IPR011990">
    <property type="entry name" value="TPR-like_helical_dom_sf"/>
</dbReference>
<name>A0AAU8JMB7_9CYAN</name>
<dbReference type="InterPro" id="IPR027417">
    <property type="entry name" value="P-loop_NTPase"/>
</dbReference>
<dbReference type="Gene3D" id="1.10.510.10">
    <property type="entry name" value="Transferase(Phosphotransferase) domain 1"/>
    <property type="match status" value="1"/>
</dbReference>
<dbReference type="InterPro" id="IPR000719">
    <property type="entry name" value="Prot_kinase_dom"/>
</dbReference>
<dbReference type="SMART" id="SM00044">
    <property type="entry name" value="CYCc"/>
    <property type="match status" value="1"/>
</dbReference>
<comment type="subcellular location">
    <subcellularLocation>
        <location evidence="1">Membrane</location>
        <topology evidence="1">Single-pass membrane protein</topology>
    </subcellularLocation>
</comment>
<dbReference type="GO" id="GO:0035556">
    <property type="term" value="P:intracellular signal transduction"/>
    <property type="evidence" value="ECO:0007669"/>
    <property type="project" value="InterPro"/>
</dbReference>
<dbReference type="Pfam" id="PF01590">
    <property type="entry name" value="GAF"/>
    <property type="match status" value="1"/>
</dbReference>
<dbReference type="SMART" id="SM00065">
    <property type="entry name" value="GAF"/>
    <property type="match status" value="1"/>
</dbReference>
<dbReference type="GO" id="GO:0004016">
    <property type="term" value="F:adenylate cyclase activity"/>
    <property type="evidence" value="ECO:0007669"/>
    <property type="project" value="UniProtKB-ARBA"/>
</dbReference>
<organism evidence="4">
    <name type="scientific">Planktothricoides raciborskii GIHE-MW2</name>
    <dbReference type="NCBI Taxonomy" id="2792601"/>
    <lineage>
        <taxon>Bacteria</taxon>
        <taxon>Bacillati</taxon>
        <taxon>Cyanobacteriota</taxon>
        <taxon>Cyanophyceae</taxon>
        <taxon>Oscillatoriophycideae</taxon>
        <taxon>Oscillatoriales</taxon>
        <taxon>Oscillatoriaceae</taxon>
        <taxon>Planktothricoides</taxon>
    </lineage>
</organism>
<dbReference type="SMART" id="SM00028">
    <property type="entry name" value="TPR"/>
    <property type="match status" value="3"/>
</dbReference>
<dbReference type="SUPFAM" id="SSF55073">
    <property type="entry name" value="Nucleotide cyclase"/>
    <property type="match status" value="1"/>
</dbReference>
<dbReference type="SUPFAM" id="SSF56112">
    <property type="entry name" value="Protein kinase-like (PK-like)"/>
    <property type="match status" value="1"/>
</dbReference>
<feature type="domain" description="Guanylate cyclase" evidence="3">
    <location>
        <begin position="1617"/>
        <end position="1743"/>
    </location>
</feature>
<dbReference type="GO" id="GO:0005524">
    <property type="term" value="F:ATP binding"/>
    <property type="evidence" value="ECO:0007669"/>
    <property type="project" value="InterPro"/>
</dbReference>
<evidence type="ECO:0000256" key="1">
    <source>
        <dbReference type="ARBA" id="ARBA00004167"/>
    </source>
</evidence>
<dbReference type="Pfam" id="PF00211">
    <property type="entry name" value="Guanylate_cyc"/>
    <property type="match status" value="1"/>
</dbReference>
<dbReference type="Gene3D" id="3.30.70.1230">
    <property type="entry name" value="Nucleotide cyclase"/>
    <property type="match status" value="1"/>
</dbReference>
<protein>
    <submittedName>
        <fullName evidence="4">AAA family ATPase</fullName>
    </submittedName>
</protein>
<dbReference type="Gene3D" id="3.40.50.300">
    <property type="entry name" value="P-loop containing nucleotide triphosphate hydrolases"/>
    <property type="match status" value="1"/>
</dbReference>
<dbReference type="InterPro" id="IPR003018">
    <property type="entry name" value="GAF"/>
</dbReference>
<dbReference type="SUPFAM" id="SSF52540">
    <property type="entry name" value="P-loop containing nucleoside triphosphate hydrolases"/>
    <property type="match status" value="1"/>
</dbReference>
<dbReference type="Gene3D" id="3.30.450.40">
    <property type="match status" value="1"/>
</dbReference>
<dbReference type="Gene3D" id="3.30.200.20">
    <property type="entry name" value="Phosphorylase Kinase, domain 1"/>
    <property type="match status" value="1"/>
</dbReference>
<dbReference type="InterPro" id="IPR029016">
    <property type="entry name" value="GAF-like_dom_sf"/>
</dbReference>
<dbReference type="InterPro" id="IPR011009">
    <property type="entry name" value="Kinase-like_dom_sf"/>
</dbReference>
<feature type="domain" description="Protein kinase" evidence="2">
    <location>
        <begin position="7"/>
        <end position="271"/>
    </location>
</feature>
<dbReference type="PANTHER" id="PTHR43642">
    <property type="entry name" value="HYBRID SIGNAL TRANSDUCTION HISTIDINE KINASE G"/>
    <property type="match status" value="1"/>
</dbReference>
<dbReference type="InterPro" id="IPR001054">
    <property type="entry name" value="A/G_cyclase"/>
</dbReference>
<proteinExistence type="predicted"/>
<dbReference type="CDD" id="cd07302">
    <property type="entry name" value="CHD"/>
    <property type="match status" value="1"/>
</dbReference>
<evidence type="ECO:0000259" key="3">
    <source>
        <dbReference type="PROSITE" id="PS50125"/>
    </source>
</evidence>
<accession>A0AAU8JMB7</accession>
<dbReference type="CDD" id="cd14014">
    <property type="entry name" value="STKc_PknB_like"/>
    <property type="match status" value="1"/>
</dbReference>
<dbReference type="GO" id="GO:0009190">
    <property type="term" value="P:cyclic nucleotide biosynthetic process"/>
    <property type="evidence" value="ECO:0007669"/>
    <property type="project" value="InterPro"/>
</dbReference>
<evidence type="ECO:0000313" key="4">
    <source>
        <dbReference type="EMBL" id="XCM39928.1"/>
    </source>
</evidence>
<dbReference type="Pfam" id="PF13191">
    <property type="entry name" value="AAA_16"/>
    <property type="match status" value="1"/>
</dbReference>
<dbReference type="SUPFAM" id="SSF48452">
    <property type="entry name" value="TPR-like"/>
    <property type="match status" value="1"/>
</dbReference>
<dbReference type="GO" id="GO:0016020">
    <property type="term" value="C:membrane"/>
    <property type="evidence" value="ECO:0007669"/>
    <property type="project" value="UniProtKB-SubCell"/>
</dbReference>
<dbReference type="PROSITE" id="PS50011">
    <property type="entry name" value="PROTEIN_KINASE_DOM"/>
    <property type="match status" value="1"/>
</dbReference>
<reference evidence="4" key="1">
    <citation type="submission" date="2024-07" db="EMBL/GenBank/DDBJ databases">
        <authorList>
            <person name="Kim Y.J."/>
            <person name="Jeong J.Y."/>
        </authorList>
    </citation>
    <scope>NUCLEOTIDE SEQUENCE</scope>
    <source>
        <strain evidence="4">GIHE-MW2</strain>
    </source>
</reference>
<dbReference type="InterPro" id="IPR053159">
    <property type="entry name" value="Hybrid_Histidine_Kinase"/>
</dbReference>
<dbReference type="PANTHER" id="PTHR43642:SF1">
    <property type="entry name" value="HYBRID SIGNAL TRANSDUCTION HISTIDINE KINASE G"/>
    <property type="match status" value="1"/>
</dbReference>
<dbReference type="RefSeq" id="WP_354636321.1">
    <property type="nucleotide sequence ID" value="NZ_CP159837.1"/>
</dbReference>
<evidence type="ECO:0000259" key="2">
    <source>
        <dbReference type="PROSITE" id="PS50011"/>
    </source>
</evidence>
<dbReference type="Pfam" id="PF00069">
    <property type="entry name" value="Pkinase"/>
    <property type="match status" value="1"/>
</dbReference>